<gene>
    <name evidence="2" type="ORF">JEQ17_43035</name>
</gene>
<dbReference type="AlphaFoldDB" id="A0A7T7L318"/>
<dbReference type="NCBIfam" id="NF041216">
    <property type="entry name" value="CU044_2847_fam"/>
    <property type="match status" value="1"/>
</dbReference>
<dbReference type="EMBL" id="CP066831">
    <property type="protein sequence ID" value="QQM45528.1"/>
    <property type="molecule type" value="Genomic_DNA"/>
</dbReference>
<dbReference type="InterPro" id="IPR045794">
    <property type="entry name" value="Trypco1"/>
</dbReference>
<dbReference type="Proteomes" id="UP000595636">
    <property type="component" value="Chromosome"/>
</dbReference>
<dbReference type="RefSeq" id="WP_200400336.1">
    <property type="nucleotide sequence ID" value="NZ_CP066831.1"/>
</dbReference>
<evidence type="ECO:0000313" key="3">
    <source>
        <dbReference type="Proteomes" id="UP000595636"/>
    </source>
</evidence>
<evidence type="ECO:0000313" key="2">
    <source>
        <dbReference type="EMBL" id="QQM45528.1"/>
    </source>
</evidence>
<keyword evidence="3" id="KW-1185">Reference proteome</keyword>
<organism evidence="2 3">
    <name type="scientific">Streptomyces liliifuscus</name>
    <dbReference type="NCBI Taxonomy" id="2797636"/>
    <lineage>
        <taxon>Bacteria</taxon>
        <taxon>Bacillati</taxon>
        <taxon>Actinomycetota</taxon>
        <taxon>Actinomycetes</taxon>
        <taxon>Kitasatosporales</taxon>
        <taxon>Streptomycetaceae</taxon>
        <taxon>Streptomyces</taxon>
    </lineage>
</organism>
<protein>
    <recommendedName>
        <fullName evidence="1">Trypsin-co-occurring domain-containing protein</fullName>
    </recommendedName>
</protein>
<proteinExistence type="predicted"/>
<accession>A0A7T7L318</accession>
<feature type="domain" description="Trypsin-co-occurring" evidence="1">
    <location>
        <begin position="18"/>
        <end position="81"/>
    </location>
</feature>
<dbReference type="KEGG" id="slf:JEQ17_43035"/>
<dbReference type="Pfam" id="PF19493">
    <property type="entry name" value="Trypco1"/>
    <property type="match status" value="1"/>
</dbReference>
<evidence type="ECO:0000259" key="1">
    <source>
        <dbReference type="Pfam" id="PF19493"/>
    </source>
</evidence>
<name>A0A7T7L318_9ACTN</name>
<reference evidence="2 3" key="1">
    <citation type="submission" date="2020-12" db="EMBL/GenBank/DDBJ databases">
        <title>A novel species.</title>
        <authorList>
            <person name="Li K."/>
        </authorList>
    </citation>
    <scope>NUCLEOTIDE SEQUENCE [LARGE SCALE GENOMIC DNA]</scope>
    <source>
        <strain evidence="2 3">ZYC-3</strain>
    </source>
</reference>
<sequence>MEAVGGGGPQTVSLGHALAFDGVRECIEAVAEQLAQAWEQVKPSEATVEFGLSVTAKGGKLTGLIVEGGGAASLNIRLTWKAPEPDHG</sequence>